<sequence length="140" mass="16026">MELPTMESCSIAAPNNHLLINDEILVHLVRNSIRSLFIRQEVSTTITATGLIEAFETVYKSGTKREVSCSVPTSVMNSFVSMMDARFKLEGRVPDHAFITHCESGANLSFWYRRPDRHSYADAGWHQQVESYYVEMRTTY</sequence>
<dbReference type="Proteomes" id="UP001432027">
    <property type="component" value="Unassembled WGS sequence"/>
</dbReference>
<accession>A0AAV5SKU0</accession>
<comment type="caution">
    <text evidence="1">The sequence shown here is derived from an EMBL/GenBank/DDBJ whole genome shotgun (WGS) entry which is preliminary data.</text>
</comment>
<organism evidence="1 2">
    <name type="scientific">Pristionchus entomophagus</name>
    <dbReference type="NCBI Taxonomy" id="358040"/>
    <lineage>
        <taxon>Eukaryota</taxon>
        <taxon>Metazoa</taxon>
        <taxon>Ecdysozoa</taxon>
        <taxon>Nematoda</taxon>
        <taxon>Chromadorea</taxon>
        <taxon>Rhabditida</taxon>
        <taxon>Rhabditina</taxon>
        <taxon>Diplogasteromorpha</taxon>
        <taxon>Diplogasteroidea</taxon>
        <taxon>Neodiplogasteridae</taxon>
        <taxon>Pristionchus</taxon>
    </lineage>
</organism>
<dbReference type="AlphaFoldDB" id="A0AAV5SKU0"/>
<evidence type="ECO:0000313" key="2">
    <source>
        <dbReference type="Proteomes" id="UP001432027"/>
    </source>
</evidence>
<protein>
    <submittedName>
        <fullName evidence="1">Uncharacterized protein</fullName>
    </submittedName>
</protein>
<name>A0AAV5SKU0_9BILA</name>
<dbReference type="EMBL" id="BTSX01000002">
    <property type="protein sequence ID" value="GMS83140.1"/>
    <property type="molecule type" value="Genomic_DNA"/>
</dbReference>
<gene>
    <name evidence="1" type="ORF">PENTCL1PPCAC_5315</name>
</gene>
<proteinExistence type="predicted"/>
<evidence type="ECO:0000313" key="1">
    <source>
        <dbReference type="EMBL" id="GMS83140.1"/>
    </source>
</evidence>
<reference evidence="1" key="1">
    <citation type="submission" date="2023-10" db="EMBL/GenBank/DDBJ databases">
        <title>Genome assembly of Pristionchus species.</title>
        <authorList>
            <person name="Yoshida K."/>
            <person name="Sommer R.J."/>
        </authorList>
    </citation>
    <scope>NUCLEOTIDE SEQUENCE</scope>
    <source>
        <strain evidence="1">RS0144</strain>
    </source>
</reference>
<keyword evidence="2" id="KW-1185">Reference proteome</keyword>